<organism evidence="2 3">
    <name type="scientific">Rhodovulum sulfidophilum</name>
    <name type="common">Rhodobacter sulfidophilus</name>
    <dbReference type="NCBI Taxonomy" id="35806"/>
    <lineage>
        <taxon>Bacteria</taxon>
        <taxon>Pseudomonadati</taxon>
        <taxon>Pseudomonadota</taxon>
        <taxon>Alphaproteobacteria</taxon>
        <taxon>Rhodobacterales</taxon>
        <taxon>Paracoccaceae</taxon>
        <taxon>Rhodovulum</taxon>
    </lineage>
</organism>
<proteinExistence type="predicted"/>
<dbReference type="EMBL" id="JAESJJ010000017">
    <property type="protein sequence ID" value="MBL3609743.1"/>
    <property type="molecule type" value="Genomic_DNA"/>
</dbReference>
<protein>
    <submittedName>
        <fullName evidence="2">Uncharacterized protein</fullName>
    </submittedName>
</protein>
<feature type="region of interest" description="Disordered" evidence="1">
    <location>
        <begin position="40"/>
        <end position="60"/>
    </location>
</feature>
<accession>A0ABS1RVQ6</accession>
<dbReference type="Proteomes" id="UP000604473">
    <property type="component" value="Unassembled WGS sequence"/>
</dbReference>
<gene>
    <name evidence="2" type="ORF">JMM60_13185</name>
</gene>
<name>A0ABS1RVQ6_RHOSU</name>
<dbReference type="RefSeq" id="WP_202249595.1">
    <property type="nucleotide sequence ID" value="NZ_JAESJJ010000017.1"/>
</dbReference>
<evidence type="ECO:0000256" key="1">
    <source>
        <dbReference type="SAM" id="MobiDB-lite"/>
    </source>
</evidence>
<evidence type="ECO:0000313" key="2">
    <source>
        <dbReference type="EMBL" id="MBL3609743.1"/>
    </source>
</evidence>
<reference evidence="2 3" key="1">
    <citation type="submission" date="2021-01" db="EMBL/GenBank/DDBJ databases">
        <title>Draft genomes of Rhodovulum sulfidophilum.</title>
        <authorList>
            <person name="Guzman M.S."/>
        </authorList>
    </citation>
    <scope>NUCLEOTIDE SEQUENCE [LARGE SCALE GENOMIC DNA]</scope>
    <source>
        <strain evidence="2 3">AB35</strain>
    </source>
</reference>
<comment type="caution">
    <text evidence="2">The sequence shown here is derived from an EMBL/GenBank/DDBJ whole genome shotgun (WGS) entry which is preliminary data.</text>
</comment>
<evidence type="ECO:0000313" key="3">
    <source>
        <dbReference type="Proteomes" id="UP000604473"/>
    </source>
</evidence>
<sequence length="60" mass="6643">MDSFAKRAPAKLPVNQIAAARFGLQTLILQPLALTMGQIRRQATRGPTRARPHRIWPGPV</sequence>
<keyword evidence="3" id="KW-1185">Reference proteome</keyword>